<evidence type="ECO:0000313" key="1">
    <source>
        <dbReference type="EMBL" id="KAK7323229.1"/>
    </source>
</evidence>
<name>A0AAN9KWH2_CANGL</name>
<proteinExistence type="predicted"/>
<sequence length="105" mass="11610">MAKYSNSNLYTCIFARPNVSVTGPERSSSRLLPSFLTKTFGLDSTKNLQASASSSHLIESGTHTHSNYCPYLDHAASGLGNLISKAKLFESEVFHIPYLWLLKDK</sequence>
<accession>A0AAN9KWH2</accession>
<comment type="caution">
    <text evidence="1">The sequence shown here is derived from an EMBL/GenBank/DDBJ whole genome shotgun (WGS) entry which is preliminary data.</text>
</comment>
<protein>
    <submittedName>
        <fullName evidence="1">Uncharacterized protein</fullName>
    </submittedName>
</protein>
<reference evidence="1 2" key="1">
    <citation type="submission" date="2024-01" db="EMBL/GenBank/DDBJ databases">
        <title>The genomes of 5 underutilized Papilionoideae crops provide insights into root nodulation and disease resistanc.</title>
        <authorList>
            <person name="Jiang F."/>
        </authorList>
    </citation>
    <scope>NUCLEOTIDE SEQUENCE [LARGE SCALE GENOMIC DNA]</scope>
    <source>
        <strain evidence="1">LVBAO_FW01</strain>
        <tissue evidence="1">Leaves</tissue>
    </source>
</reference>
<dbReference type="EMBL" id="JAYMYQ010000006">
    <property type="protein sequence ID" value="KAK7323229.1"/>
    <property type="molecule type" value="Genomic_DNA"/>
</dbReference>
<gene>
    <name evidence="1" type="ORF">VNO77_26694</name>
</gene>
<evidence type="ECO:0000313" key="2">
    <source>
        <dbReference type="Proteomes" id="UP001367508"/>
    </source>
</evidence>
<organism evidence="1 2">
    <name type="scientific">Canavalia gladiata</name>
    <name type="common">Sword bean</name>
    <name type="synonym">Dolichos gladiatus</name>
    <dbReference type="NCBI Taxonomy" id="3824"/>
    <lineage>
        <taxon>Eukaryota</taxon>
        <taxon>Viridiplantae</taxon>
        <taxon>Streptophyta</taxon>
        <taxon>Embryophyta</taxon>
        <taxon>Tracheophyta</taxon>
        <taxon>Spermatophyta</taxon>
        <taxon>Magnoliopsida</taxon>
        <taxon>eudicotyledons</taxon>
        <taxon>Gunneridae</taxon>
        <taxon>Pentapetalae</taxon>
        <taxon>rosids</taxon>
        <taxon>fabids</taxon>
        <taxon>Fabales</taxon>
        <taxon>Fabaceae</taxon>
        <taxon>Papilionoideae</taxon>
        <taxon>50 kb inversion clade</taxon>
        <taxon>NPAAA clade</taxon>
        <taxon>indigoferoid/millettioid clade</taxon>
        <taxon>Phaseoleae</taxon>
        <taxon>Canavalia</taxon>
    </lineage>
</organism>
<dbReference type="AlphaFoldDB" id="A0AAN9KWH2"/>
<dbReference type="Proteomes" id="UP001367508">
    <property type="component" value="Unassembled WGS sequence"/>
</dbReference>
<keyword evidence="2" id="KW-1185">Reference proteome</keyword>